<dbReference type="OrthoDB" id="7984201at2759"/>
<proteinExistence type="predicted"/>
<dbReference type="PANTHER" id="PTHR13593:SF140">
    <property type="entry name" value="PLC-LIKE PHOSPHODIESTERASE"/>
    <property type="match status" value="1"/>
</dbReference>
<dbReference type="Gene3D" id="3.20.20.190">
    <property type="entry name" value="Phosphatidylinositol (PI) phosphodiesterase"/>
    <property type="match status" value="1"/>
</dbReference>
<evidence type="ECO:0000313" key="3">
    <source>
        <dbReference type="Proteomes" id="UP000054248"/>
    </source>
</evidence>
<reference evidence="2 3" key="1">
    <citation type="submission" date="2014-04" db="EMBL/GenBank/DDBJ databases">
        <authorList>
            <consortium name="DOE Joint Genome Institute"/>
            <person name="Kuo A."/>
            <person name="Girlanda M."/>
            <person name="Perotto S."/>
            <person name="Kohler A."/>
            <person name="Nagy L.G."/>
            <person name="Floudas D."/>
            <person name="Copeland A."/>
            <person name="Barry K.W."/>
            <person name="Cichocki N."/>
            <person name="Veneault-Fourrey C."/>
            <person name="LaButti K."/>
            <person name="Lindquist E.A."/>
            <person name="Lipzen A."/>
            <person name="Lundell T."/>
            <person name="Morin E."/>
            <person name="Murat C."/>
            <person name="Sun H."/>
            <person name="Tunlid A."/>
            <person name="Henrissat B."/>
            <person name="Grigoriev I.V."/>
            <person name="Hibbett D.S."/>
            <person name="Martin F."/>
            <person name="Nordberg H.P."/>
            <person name="Cantor M.N."/>
            <person name="Hua S.X."/>
        </authorList>
    </citation>
    <scope>NUCLEOTIDE SEQUENCE [LARGE SCALE GENOMIC DNA]</scope>
    <source>
        <strain evidence="2 3">MUT 4182</strain>
    </source>
</reference>
<dbReference type="HOGENOM" id="CLU_037358_3_0_1"/>
<dbReference type="GO" id="GO:0006629">
    <property type="term" value="P:lipid metabolic process"/>
    <property type="evidence" value="ECO:0007669"/>
    <property type="project" value="InterPro"/>
</dbReference>
<reference evidence="3" key="2">
    <citation type="submission" date="2015-01" db="EMBL/GenBank/DDBJ databases">
        <title>Evolutionary Origins and Diversification of the Mycorrhizal Mutualists.</title>
        <authorList>
            <consortium name="DOE Joint Genome Institute"/>
            <consortium name="Mycorrhizal Genomics Consortium"/>
            <person name="Kohler A."/>
            <person name="Kuo A."/>
            <person name="Nagy L.G."/>
            <person name="Floudas D."/>
            <person name="Copeland A."/>
            <person name="Barry K.W."/>
            <person name="Cichocki N."/>
            <person name="Veneault-Fourrey C."/>
            <person name="LaButti K."/>
            <person name="Lindquist E.A."/>
            <person name="Lipzen A."/>
            <person name="Lundell T."/>
            <person name="Morin E."/>
            <person name="Murat C."/>
            <person name="Riley R."/>
            <person name="Ohm R."/>
            <person name="Sun H."/>
            <person name="Tunlid A."/>
            <person name="Henrissat B."/>
            <person name="Grigoriev I.V."/>
            <person name="Hibbett D.S."/>
            <person name="Martin F."/>
        </authorList>
    </citation>
    <scope>NUCLEOTIDE SEQUENCE [LARGE SCALE GENOMIC DNA]</scope>
    <source>
        <strain evidence="3">MUT 4182</strain>
    </source>
</reference>
<gene>
    <name evidence="2" type="ORF">M407DRAFT_21547</name>
</gene>
<dbReference type="AlphaFoldDB" id="A0A0C3M6T0"/>
<sequence>MKCRSLLATSLLYAAAASAATVCNGDASLCTKKFSDVSVVGAHNSYTASNTNLAANQDYGVTQQLTDGVRMLQNQVHLQNGALRLCHTSCLLYDGGLLTDYLKKVKTWMDANPNEVVTILLVNIDNQPASSFATAYTTAGLDKIAYAPPQATMANDGWPT</sequence>
<keyword evidence="1" id="KW-0732">Signal</keyword>
<feature type="non-terminal residue" evidence="2">
    <location>
        <position position="160"/>
    </location>
</feature>
<dbReference type="InterPro" id="IPR017946">
    <property type="entry name" value="PLC-like_Pdiesterase_TIM-brl"/>
</dbReference>
<evidence type="ECO:0000313" key="2">
    <source>
        <dbReference type="EMBL" id="KIO29327.1"/>
    </source>
</evidence>
<dbReference type="SUPFAM" id="SSF51695">
    <property type="entry name" value="PLC-like phosphodiesterases"/>
    <property type="match status" value="1"/>
</dbReference>
<accession>A0A0C3M6T0</accession>
<feature type="signal peptide" evidence="1">
    <location>
        <begin position="1"/>
        <end position="19"/>
    </location>
</feature>
<dbReference type="EMBL" id="KN822984">
    <property type="protein sequence ID" value="KIO29327.1"/>
    <property type="molecule type" value="Genomic_DNA"/>
</dbReference>
<dbReference type="Pfam" id="PF26146">
    <property type="entry name" value="PI-PLC_X"/>
    <property type="match status" value="1"/>
</dbReference>
<protein>
    <recommendedName>
        <fullName evidence="4">Phosphatidylinositol-specific phospholipase C X domain-containing protein</fullName>
    </recommendedName>
</protein>
<dbReference type="Proteomes" id="UP000054248">
    <property type="component" value="Unassembled WGS sequence"/>
</dbReference>
<evidence type="ECO:0008006" key="4">
    <source>
        <dbReference type="Google" id="ProtNLM"/>
    </source>
</evidence>
<keyword evidence="3" id="KW-1185">Reference proteome</keyword>
<dbReference type="GO" id="GO:0008081">
    <property type="term" value="F:phosphoric diester hydrolase activity"/>
    <property type="evidence" value="ECO:0007669"/>
    <property type="project" value="InterPro"/>
</dbReference>
<dbReference type="PANTHER" id="PTHR13593">
    <property type="match status" value="1"/>
</dbReference>
<dbReference type="STRING" id="1051891.A0A0C3M6T0"/>
<evidence type="ECO:0000256" key="1">
    <source>
        <dbReference type="SAM" id="SignalP"/>
    </source>
</evidence>
<organism evidence="2 3">
    <name type="scientific">Tulasnella calospora MUT 4182</name>
    <dbReference type="NCBI Taxonomy" id="1051891"/>
    <lineage>
        <taxon>Eukaryota</taxon>
        <taxon>Fungi</taxon>
        <taxon>Dikarya</taxon>
        <taxon>Basidiomycota</taxon>
        <taxon>Agaricomycotina</taxon>
        <taxon>Agaricomycetes</taxon>
        <taxon>Cantharellales</taxon>
        <taxon>Tulasnellaceae</taxon>
        <taxon>Tulasnella</taxon>
    </lineage>
</organism>
<dbReference type="InterPro" id="IPR051057">
    <property type="entry name" value="PI-PLC_domain"/>
</dbReference>
<name>A0A0C3M6T0_9AGAM</name>
<feature type="chain" id="PRO_5002166758" description="Phosphatidylinositol-specific phospholipase C X domain-containing protein" evidence="1">
    <location>
        <begin position="20"/>
        <end position="160"/>
    </location>
</feature>